<protein>
    <submittedName>
        <fullName evidence="7">Nucleotide-binding site leucine-rich repeat protein</fullName>
    </submittedName>
</protein>
<keyword evidence="3" id="KW-0677">Repeat</keyword>
<organism evidence="7">
    <name type="scientific">Rhododendron formosanum</name>
    <dbReference type="NCBI Taxonomy" id="141212"/>
    <lineage>
        <taxon>Eukaryota</taxon>
        <taxon>Viridiplantae</taxon>
        <taxon>Streptophyta</taxon>
        <taxon>Embryophyta</taxon>
        <taxon>Tracheophyta</taxon>
        <taxon>Spermatophyta</taxon>
        <taxon>Magnoliopsida</taxon>
        <taxon>eudicotyledons</taxon>
        <taxon>Gunneridae</taxon>
        <taxon>Pentapetalae</taxon>
        <taxon>asterids</taxon>
        <taxon>Ericales</taxon>
        <taxon>Ericaceae</taxon>
        <taxon>Ericoideae</taxon>
        <taxon>Rhodoreae</taxon>
        <taxon>Rhododendron</taxon>
    </lineage>
</organism>
<dbReference type="GO" id="GO:0043531">
    <property type="term" value="F:ADP binding"/>
    <property type="evidence" value="ECO:0007669"/>
    <property type="project" value="InterPro"/>
</dbReference>
<feature type="non-terminal residue" evidence="7">
    <location>
        <position position="1"/>
    </location>
</feature>
<evidence type="ECO:0000256" key="5">
    <source>
        <dbReference type="ARBA" id="ARBA00022840"/>
    </source>
</evidence>
<dbReference type="InterPro" id="IPR050905">
    <property type="entry name" value="Plant_NBS-LRR"/>
</dbReference>
<evidence type="ECO:0000256" key="1">
    <source>
        <dbReference type="ARBA" id="ARBA00008894"/>
    </source>
</evidence>
<evidence type="ECO:0000256" key="3">
    <source>
        <dbReference type="ARBA" id="ARBA00022737"/>
    </source>
</evidence>
<keyword evidence="2" id="KW-0433">Leucine-rich repeat</keyword>
<reference evidence="7" key="1">
    <citation type="submission" date="2011-10" db="EMBL/GenBank/DDBJ databases">
        <title>Natural variation, functional divergence, and local adaptation of nucleotide binding site sequences in Rhododendron (Ericaceae).</title>
        <authorList>
            <person name="Liao P.-C."/>
            <person name="Hwang S.-Y."/>
        </authorList>
    </citation>
    <scope>NUCLEOTIDE SEQUENCE</scope>
    <source>
        <strain evidence="7">For_431</strain>
    </source>
</reference>
<dbReference type="GO" id="GO:0006952">
    <property type="term" value="P:defense response"/>
    <property type="evidence" value="ECO:0007669"/>
    <property type="project" value="UniProtKB-KW"/>
</dbReference>
<dbReference type="InterPro" id="IPR002182">
    <property type="entry name" value="NB-ARC"/>
</dbReference>
<feature type="domain" description="NB-ARC" evidence="6">
    <location>
        <begin position="1"/>
        <end position="143"/>
    </location>
</feature>
<comment type="similarity">
    <text evidence="1">Belongs to the disease resistance NB-LRR family.</text>
</comment>
<name>H9B203_9ERIC</name>
<keyword evidence="5" id="KW-0067">ATP-binding</keyword>
<dbReference type="AlphaFoldDB" id="H9B203"/>
<dbReference type="InterPro" id="IPR027417">
    <property type="entry name" value="P-loop_NTPase"/>
</dbReference>
<dbReference type="EMBL" id="JN972550">
    <property type="protein sequence ID" value="AFC90236.1"/>
    <property type="molecule type" value="Genomic_DNA"/>
</dbReference>
<accession>H9B203</accession>
<dbReference type="GO" id="GO:0005524">
    <property type="term" value="F:ATP binding"/>
    <property type="evidence" value="ECO:0007669"/>
    <property type="project" value="UniProtKB-KW"/>
</dbReference>
<evidence type="ECO:0000256" key="4">
    <source>
        <dbReference type="ARBA" id="ARBA00022821"/>
    </source>
</evidence>
<evidence type="ECO:0000256" key="2">
    <source>
        <dbReference type="ARBA" id="ARBA00022614"/>
    </source>
</evidence>
<evidence type="ECO:0000259" key="6">
    <source>
        <dbReference type="Pfam" id="PF00931"/>
    </source>
</evidence>
<dbReference type="InterPro" id="IPR036388">
    <property type="entry name" value="WH-like_DNA-bd_sf"/>
</dbReference>
<proteinExistence type="inferred from homology"/>
<sequence length="295" mass="33003">GGVGKTTMVEKVGEQVKKDGLFGEVVMAVVSQDAKVAKIQGVLADRLNLKLEAELTEVGRANKLWNRLKNERRNLVILDDIWKKLDLKEIGIPITDGNKGCKVVLTSRNQRVFKDMDIDKDFPIEVLSEEEAWNLFKKKIGNNVDSHDQLRHVANEVCRECRGLPVAILAVGAALKGKSIDDWTSSLDKLKKSMLNDIEDIDPKLFTSLRLSYDYLKSTDAKSCFLLCCLFPEDAQVPIEELASHCLAKRLLRQDPATLEEARVIVRSVVNTLKTSCLLLDGGNDDFVKMHDLLS</sequence>
<keyword evidence="4" id="KW-0611">Plant defense</keyword>
<evidence type="ECO:0000313" key="7">
    <source>
        <dbReference type="EMBL" id="AFC90236.1"/>
    </source>
</evidence>
<dbReference type="Gene3D" id="1.10.8.430">
    <property type="entry name" value="Helical domain of apoptotic protease-activating factors"/>
    <property type="match status" value="1"/>
</dbReference>
<dbReference type="Pfam" id="PF00931">
    <property type="entry name" value="NB-ARC"/>
    <property type="match status" value="1"/>
</dbReference>
<feature type="non-terminal residue" evidence="7">
    <location>
        <position position="295"/>
    </location>
</feature>
<keyword evidence="5" id="KW-0547">Nucleotide-binding</keyword>
<dbReference type="SUPFAM" id="SSF52540">
    <property type="entry name" value="P-loop containing nucleoside triphosphate hydrolases"/>
    <property type="match status" value="1"/>
</dbReference>
<dbReference type="PANTHER" id="PTHR33463:SF203">
    <property type="entry name" value="AAA+ ATPASE DOMAIN-CONTAINING PROTEIN"/>
    <property type="match status" value="1"/>
</dbReference>
<dbReference type="Gene3D" id="3.40.50.300">
    <property type="entry name" value="P-loop containing nucleotide triphosphate hydrolases"/>
    <property type="match status" value="1"/>
</dbReference>
<dbReference type="PANTHER" id="PTHR33463">
    <property type="entry name" value="NB-ARC DOMAIN-CONTAINING PROTEIN-RELATED"/>
    <property type="match status" value="1"/>
</dbReference>
<dbReference type="Gene3D" id="1.10.10.10">
    <property type="entry name" value="Winged helix-like DNA-binding domain superfamily/Winged helix DNA-binding domain"/>
    <property type="match status" value="1"/>
</dbReference>
<dbReference type="InterPro" id="IPR042197">
    <property type="entry name" value="Apaf_helical"/>
</dbReference>